<proteinExistence type="predicted"/>
<organism evidence="3 4">
    <name type="scientific">Sphingomonas mollis</name>
    <dbReference type="NCBI Taxonomy" id="2795726"/>
    <lineage>
        <taxon>Bacteria</taxon>
        <taxon>Pseudomonadati</taxon>
        <taxon>Pseudomonadota</taxon>
        <taxon>Alphaproteobacteria</taxon>
        <taxon>Sphingomonadales</taxon>
        <taxon>Sphingomonadaceae</taxon>
        <taxon>Sphingomonas</taxon>
    </lineage>
</organism>
<evidence type="ECO:0000313" key="3">
    <source>
        <dbReference type="EMBL" id="MBJ6120598.1"/>
    </source>
</evidence>
<reference evidence="4" key="1">
    <citation type="submission" date="2020-12" db="EMBL/GenBank/DDBJ databases">
        <title>Hymenobacter sp.</title>
        <authorList>
            <person name="Kim M.K."/>
        </authorList>
    </citation>
    <scope>NUCLEOTIDE SEQUENCE [LARGE SCALE GENOMIC DNA]</scope>
    <source>
        <strain evidence="4">BT553</strain>
    </source>
</reference>
<feature type="compositionally biased region" description="Basic and acidic residues" evidence="1">
    <location>
        <begin position="1"/>
        <end position="15"/>
    </location>
</feature>
<comment type="caution">
    <text evidence="3">The sequence shown here is derived from an EMBL/GenBank/DDBJ whole genome shotgun (WGS) entry which is preliminary data.</text>
</comment>
<sequence>MARSLGKDHDRRKIVSDSSITSRRAQMATEFQDQAKAGAEKMNEAGQKIAEQGSTIGAKIIDQVETNTREAFAAMRAATRAKDITEVMRIQSDYLRDQGNRAMTQAREVGELIMQFGKDAVTPFKQ</sequence>
<dbReference type="EMBL" id="JAELXS010000001">
    <property type="protein sequence ID" value="MBJ6120598.1"/>
    <property type="molecule type" value="Genomic_DNA"/>
</dbReference>
<feature type="region of interest" description="Disordered" evidence="1">
    <location>
        <begin position="1"/>
        <end position="24"/>
    </location>
</feature>
<keyword evidence="4" id="KW-1185">Reference proteome</keyword>
<protein>
    <submittedName>
        <fullName evidence="3">Phasin family protein</fullName>
    </submittedName>
</protein>
<evidence type="ECO:0000256" key="1">
    <source>
        <dbReference type="SAM" id="MobiDB-lite"/>
    </source>
</evidence>
<evidence type="ECO:0000259" key="2">
    <source>
        <dbReference type="Pfam" id="PF09361"/>
    </source>
</evidence>
<dbReference type="Proteomes" id="UP000640426">
    <property type="component" value="Unassembled WGS sequence"/>
</dbReference>
<dbReference type="Pfam" id="PF09361">
    <property type="entry name" value="Phasin_2"/>
    <property type="match status" value="1"/>
</dbReference>
<feature type="domain" description="Phasin" evidence="2">
    <location>
        <begin position="30"/>
        <end position="125"/>
    </location>
</feature>
<dbReference type="InterPro" id="IPR018968">
    <property type="entry name" value="Phasin"/>
</dbReference>
<gene>
    <name evidence="3" type="ORF">JAO74_02200</name>
</gene>
<evidence type="ECO:0000313" key="4">
    <source>
        <dbReference type="Proteomes" id="UP000640426"/>
    </source>
</evidence>
<accession>A0ABS0XKM8</accession>
<name>A0ABS0XKM8_9SPHN</name>